<feature type="domain" description="RapA2 cadherin-like" evidence="2">
    <location>
        <begin position="283"/>
        <end position="362"/>
    </location>
</feature>
<dbReference type="eggNOG" id="COG2931">
    <property type="taxonomic scope" value="Bacteria"/>
</dbReference>
<feature type="region of interest" description="Disordered" evidence="1">
    <location>
        <begin position="178"/>
        <end position="203"/>
    </location>
</feature>
<name>A1BHI5_CHLPD</name>
<evidence type="ECO:0000259" key="2">
    <source>
        <dbReference type="Pfam" id="PF17803"/>
    </source>
</evidence>
<dbReference type="eggNOG" id="COG2304">
    <property type="taxonomic scope" value="Bacteria"/>
</dbReference>
<evidence type="ECO:0000256" key="1">
    <source>
        <dbReference type="SAM" id="MobiDB-lite"/>
    </source>
</evidence>
<accession>A1BHI5</accession>
<protein>
    <submittedName>
        <fullName evidence="3">Putative outer membrane adhesin like protein</fullName>
    </submittedName>
</protein>
<keyword evidence="4" id="KW-1185">Reference proteome</keyword>
<evidence type="ECO:0000313" key="3">
    <source>
        <dbReference type="EMBL" id="ABL65862.1"/>
    </source>
</evidence>
<gene>
    <name evidence="3" type="ordered locus">Cpha266_1846</name>
</gene>
<dbReference type="Proteomes" id="UP000008701">
    <property type="component" value="Chromosome"/>
</dbReference>
<dbReference type="RefSeq" id="WP_011745669.1">
    <property type="nucleotide sequence ID" value="NC_008639.1"/>
</dbReference>
<dbReference type="STRING" id="290317.Cpha266_1846"/>
<dbReference type="Gene3D" id="2.60.40.3440">
    <property type="match status" value="1"/>
</dbReference>
<dbReference type="Pfam" id="PF17803">
    <property type="entry name" value="Cadherin_4"/>
    <property type="match status" value="1"/>
</dbReference>
<reference evidence="3 4" key="1">
    <citation type="submission" date="2006-12" db="EMBL/GenBank/DDBJ databases">
        <title>Complete sequence of Chlorobium phaeobacteroides DSM 266.</title>
        <authorList>
            <consortium name="US DOE Joint Genome Institute"/>
            <person name="Copeland A."/>
            <person name="Lucas S."/>
            <person name="Lapidus A."/>
            <person name="Barry K."/>
            <person name="Detter J.C."/>
            <person name="Glavina del Rio T."/>
            <person name="Hammon N."/>
            <person name="Israni S."/>
            <person name="Pitluck S."/>
            <person name="Goltsman E."/>
            <person name="Schmutz J."/>
            <person name="Larimer F."/>
            <person name="Land M."/>
            <person name="Hauser L."/>
            <person name="Mikhailova N."/>
            <person name="Li T."/>
            <person name="Overmann J."/>
            <person name="Bryant D.A."/>
            <person name="Richardson P."/>
        </authorList>
    </citation>
    <scope>NUCLEOTIDE SEQUENCE [LARGE SCALE GENOMIC DNA]</scope>
    <source>
        <strain evidence="3 4">DSM 266</strain>
    </source>
</reference>
<evidence type="ECO:0000313" key="4">
    <source>
        <dbReference type="Proteomes" id="UP000008701"/>
    </source>
</evidence>
<dbReference type="InterPro" id="IPR040853">
    <property type="entry name" value="RapA2_cadherin-like"/>
</dbReference>
<dbReference type="KEGG" id="cph:Cpha266_1846"/>
<sequence precursor="true">MSTYTTTPMAIAATVTGIVWVQSKDGTRRRLYEGDKVYEGEVIITEQGSTVEFKTPSGNTLKVLGNQEIVLAAGLFDNPGDSDQSDSGAPVEVVSVIGKVWVLDENGTRRRLHKGDTVHEGDTIITQSGSKVRLRNADGTTLSVTGNKETVLSSGIFDNQNLFDPLQRDSVTFPESTARNIRDNQQDSSSPYTSPDGDHGHGYIRAPRILESVVPVPYRYWSNTGNYVSSFGARLESPDALLGGRATTDERLVMYTTPLTFDYEQSGYVLREFEGEGEERTPNYLPKAFGETAVVVEGENTITGNLLLNDENGNGPSKVSAITYFPEGGGAPVTESVPAGGSLTANTQYGSFTINSDGTWSYLSDPTETHGADNVLKDPIVYTVSDIDGDIALSSLVIDVLDTFPVIGTPLPSSVDEDDLDNAQSVGTDPVKESVTVGGSLGVVPGEDPIDTYFTSQDAPTGLTSGGKEVKYYVSGDGHTLIAYTGSSVNPDGTPVDKVFSVEIIDPYDQSGSQRYEFTLLDQIDHPAAAGENTMDFTFDFQVRDSNEGTLDTDNGSFTVTVVDDVPILKGPSTSLTAISGKVYEDALGHESDSGDLSTGNQETIPGVTQVAQLSGSGTSGSQASLSTLFSIGADEPALSYRLTTDSSLLSAAQSGLTSNSETVLYSVNSDGSQLTATAGTRTVFTLNVSSSGTWNFDLEDQLDHSGSDSDSETMLANSQSLLNFTKLIEVTDADNDTVNLGTLGGSNSQLFTVTVENDIPTLKGPSTSLTAISGKVYEDALGHESDSGDLSTGNQETIPGVTQVAQLTGSGTSGSQASLSTLFSIGADEPALSYRLTTDSSLLSAAQSGLTSNSETVLYSVNSDGSQLTATAGTRTVFTLNVSSSGTWNFDLEDQLDHSGSDSDSETMLANSQSLLNFTKLIEVTDADNDTVNLGTLGGSNSQLFTVTVENDIPTLKGPSTSLTAISGKVYEDALGHESDSGDLSTGNQETIPGVTQVAQLSGSGTSGSQASLSTLFSIGADEPALSYRLTTDSSLLSAAQSGLTSNSETVLYSVNSDGSQLTATAGTRTVFTLNVSSSGTWNFDLEDQLDHSGSDSDSETMLANSQSLLNFTKLIEVTDADNDTVNLGTLGGSNSQLFTVTVENDIPTLKGPSTSLTAISGKVYEDALGHESDSGDLSTGNQETIPGVTQVAQLSGSGTSGSQASLSTLFSIGADEPALSYRLTTDSSLISAAQSGLTSNSETVLYSVNSDGSQLTATAGTRTVFTLNVSSSGTWNFDLEDQLDHSGSDSDSETMLANSQSLLNFTKLIEVTDADNDTVNLGTLGGSNSQLFTVTVENDIPTLKGPSTSLTAISGKVYEDALGHESDSGDLSTGNQETIPGVTQVAQLTGSGTSGSQASLSTLFSIGADEPALSYRLTTDSSLLSAAQSGLTSNSETVLYSVNSDGSQLTATAGTRTVFTLNVSSSGTWNFDLEDQLDHSGSDSDSETMLANSQSLLNFTKLIEVTDADNDTVNLGTLGGSNSQLFTVTVENDIPTLKGPSTSLTAISGKVYEDALGHESDSGDLSTGNQETIPGVTQVAQLTGSGTSGSQASLSTLFSIGADEPALSYRLTTDSSLLSAAQSGLTSNSETVLYSVNSDGSQLTATAGTRTVFTLNVSSSGTWNFDLEDQLDHSGSDSDSETMLANSQSLLNFTKLIEVTDADNDTVNLGTLGGSNSQLFTVTVENDIPTLKGPSTSLTAISGKVYEDALGHESDSGDLSTGNQETIPGVTQVAQLSGSGTSGSQASLSTLFSIGADEPALSYRLTTDSSLLSAAQSGLTSNSETVLYSVNSDGSQLTATAGTRTVFTLNVSSSGTWNFDLEDQLDHSGSDSDSETMLANSQSLLNFTKLIEVTDADNDTVNLGTLGGSNSQLFTVTVENDIPTLKGPSTSLTAISGKVYEDALGHESDSGDLSTGNQETIPGVTQVAQLSGSGTSGSQASLSTLFSIGADEPALSYRLTTDSSLLSAAQSGLTSNSETVLYSVNSDGSQLTATAGTRTVFTLNVSSSGTWNFDLEDQLDHSGSDSDSETMLANSQSLLNFTKLIEVTDADNDTVNLGTLGGSNSQLFTVTVENDIPTLKGPSTSLTAISGKVYEDALGHESDSGDLSTGNQETIPGVTQVAQLTGSGTSGSQASLSTLFSIGADEPALSYRLTTDSSLISAAQSGLTSNSETVLYSVNSDGSQLTATAGTRTVFTLNVSSSGAWNFDLEDQLDHSGSDSDSETMLANSQSLLNFTKLIEVTDADNDTVNLGTLGGSNSQLFTVTVENDIPTLKGPSTSLTAISGKVYEDALGHESDSGDLSTGNQETIPGVTQVAQLSGSGTSGSQASLSTLFSIGADEPALSYRLTTDSSLISAAQSGLTSNSETVLYSVNSDGSQLTATAGTRTVFTLNVSSSGTWNFDLEDQLDHSGSDSDSETMLANSQSLLNFTKLIEVTDADNDTVNLGTLGGSNSQLFTVTVENDIPIATDDYKVGESPKNQAWWSVEEGGVTDVALPDFPGALASNKASGNLLSGTVISGSLSGVDLPGADETIALVSFTYKNEAGTVETGTVGQWANTQYGWLKVMANGDFEYISDSYSTHTASNFLNEELTYTVRDADGDLATAQFKIKITDTDSDIDSPDQSDIYEKYLPGGSAPDATKTFGIEDIIVDQGKDPKELFFDYAVVGGVPDIGSKPITISAEESDPPLFSELTSKGRALTYTLSSDKRTLTASTTVGSETVFTVEILGNMDFNGTPQYKFTLYQPLDHIPDLPGDPGTEIREDEIDLMFDLAIWDKNEQLDKTTVQIPITIYDDNTLPTPKAMTVVEDSPTAANTITTSADATSLNTSVPAKGDTNGPKYGTAVVNANGTITYTPDGDYSGEDSFVYTHIDEDGNSHQVTVNVTVTPVSDEPDMADTSTETREDQPIPLGLVAPAITDETDLNGAAIAGDDSERFGLITLGGIPEGAQLLKSDGTVLFTGTATDNDVTIRLTDGLYMNAIPVAELMTLNTTDFNALKILPPPDSNVNFTVTMSVTEYEVDGSGNQKTVGAALVPGVTKTVNDVITVKAVTDRVDLQWKTTAPDTTTDPSHPDSFVDPLPTRTLDTEDRDYMYTTLEDGTLNKWIAEDSTFNLKSLLEYTAVDPLDTNNTVLGNPAENTRAGDTSETRQIVLSNLPVGAVVNGTTIDATGTISILLADGKTLPDITMTPPKDFSGDLKDIKVTLTTIDTESVAAESGLIVQEEDYVMLNLYVKPVADDIVSPDVSTPEDTSVKFMLGLVPTDTSTDPLIGGEEVITGITIKALPAGWKLYDENGVLLTTGTGADYTVASGDVTTPYTGDPTGKTFNYQYYTIKPPGHSSADIPELSIEVTSTDTSDPDGDGIADMVDTRTVIHKMKVTVTPMGEKIGADTDEDGQTDLPLVTAVANTDENLSADLKMNPSHDYGVVTATEDEWFKLHRVSIAGDLGNFDLKTPWSNEDTTTLSYQDSSEKTYALFTPQDSSGIDLTDSWFKYNDGSADQIRMYSGTPIEVPVEFLDTLEFKPPEHVAADNIKIIVNAKTVDTDQDPGGTVNTQITGKVVLTLDIVPAADQVTLAAYSPAGYEDGSSSALNPSPATPALPIPLYINPQSDDTDGSETFDIKISDIPDGAKIMYGGSELSISSGSVDIPNFNSSIELGIIPPANSDDDFVLEVTGTSKDGLNLSPGVVLNLPVQVAGVADTATLLVNEPTFVENNVDTTGNHRILLNSAITGSAMVDGVDGSESLTVKITGLDSKFDIEGATYLSGDGTGRIWVTSALSGVNIVVPNNYSGDITFTGTPVTSEREGSVLTGTAQSFTIHVTPSPESEMVLDTEFNEDQLTRVMFDIVQGPSADPDLDEQLQKVYLKVGGTGVPDGVENREFTLYYGAAGTKTLAQAVLADDIRIVTISGVVAYELDGTADYNNIYVRYGADTDGESTFKASYDIFDPSTGLTTTCCNDYTLTVKAVTDPITESLETIDPDTNHTVTVNAGYQTVSATGYTIFTVPVTVSQVDEVSEGPNGVDDDTSETLVKFVIDGVPQGVSVEGAVYAGDVWDAGTLTYVNSGRWIVYDGRTFDGSPDLTKDIVFNVDGTADELKGLNQPITIMAYSQDMGTDPALASSDVAFASATFTLVTPAVPADFNETGRPTDVPPTVTDWRIDASFVPVEDKPAALSELVKTPTVSGTGLEPFTVTLSGLPAGSVVAAVSGTAYRVDQFTQGGKTVYSISGSGGTTGLQDLLSKVTLTTPPDDNSNNSAPINLEMTITTYVPGSNQANAVATSTPLEITPVTDATTIIIAAPDVPEDTSETFTITFSNSADTATYTDVLADKLYIQLDESGMVPDGTINQGTLSLESGGTTVTEVLSIPGVTPVAGMRYFEVTGVDSISGSVELTYKPYNSPTGHASGSVGLTAYLDTLESNASNQLQNSQTATFDITPVNDLYVITSVIATGSEDDLRIPLVITGTGLIDTDGSEKVVSALLENVPDGYLVYYGVDSASATLALNVGDDGTGNTWALPLNSGALPAYIAVKPPLHVSGDVSGMQLTVYSRESELTLLEKTSVPFTLKVAPVADEVKPDFFKPTKTFGTEGALIPLNLNLILDDQDGSETATLTFEGLGAHASFYDQAGNEVVPAGYDSVNDIYTLSGIPAYDPLGKYDVNNLFVVQSARTGTVAVTAYTVDTASGYLPVDSSGSTPTASFTLDISEKVPTAGADTLLYDGDADVANTRSYDGLAGEDTLVLRKGEGIDFATDRSIFNIEKIDMTVSGANSLTHITWEDVAAMTDPSTHDLYILGDGSDSVQFASTGWSKSSPGGAYDEYTNTNDVTIKVYVQTAINDTIV</sequence>
<proteinExistence type="predicted"/>
<dbReference type="eggNOG" id="COG5295">
    <property type="taxonomic scope" value="Bacteria"/>
</dbReference>
<dbReference type="OrthoDB" id="595640at2"/>
<dbReference type="EMBL" id="CP000492">
    <property type="protein sequence ID" value="ABL65862.1"/>
    <property type="molecule type" value="Genomic_DNA"/>
</dbReference>
<dbReference type="HOGENOM" id="CLU_223473_0_0_10"/>
<dbReference type="Pfam" id="PF17963">
    <property type="entry name" value="Big_9"/>
    <property type="match status" value="1"/>
</dbReference>
<organism evidence="3 4">
    <name type="scientific">Chlorobium phaeobacteroides (strain DSM 266 / SMG 266 / 2430)</name>
    <dbReference type="NCBI Taxonomy" id="290317"/>
    <lineage>
        <taxon>Bacteria</taxon>
        <taxon>Pseudomonadati</taxon>
        <taxon>Chlorobiota</taxon>
        <taxon>Chlorobiia</taxon>
        <taxon>Chlorobiales</taxon>
        <taxon>Chlorobiaceae</taxon>
        <taxon>Chlorobium/Pelodictyon group</taxon>
        <taxon>Chlorobium</taxon>
    </lineage>
</organism>